<dbReference type="Proteomes" id="UP001500902">
    <property type="component" value="Unassembled WGS sequence"/>
</dbReference>
<dbReference type="PROSITE" id="PS51257">
    <property type="entry name" value="PROKAR_LIPOPROTEIN"/>
    <property type="match status" value="1"/>
</dbReference>
<evidence type="ECO:0008006" key="3">
    <source>
        <dbReference type="Google" id="ProtNLM"/>
    </source>
</evidence>
<name>A0ABP7CBA0_9ACTN</name>
<proteinExistence type="predicted"/>
<organism evidence="1 2">
    <name type="scientific">Nonomuraea antimicrobica</name>
    <dbReference type="NCBI Taxonomy" id="561173"/>
    <lineage>
        <taxon>Bacteria</taxon>
        <taxon>Bacillati</taxon>
        <taxon>Actinomycetota</taxon>
        <taxon>Actinomycetes</taxon>
        <taxon>Streptosporangiales</taxon>
        <taxon>Streptosporangiaceae</taxon>
        <taxon>Nonomuraea</taxon>
    </lineage>
</organism>
<reference evidence="2" key="1">
    <citation type="journal article" date="2019" name="Int. J. Syst. Evol. Microbiol.">
        <title>The Global Catalogue of Microorganisms (GCM) 10K type strain sequencing project: providing services to taxonomists for standard genome sequencing and annotation.</title>
        <authorList>
            <consortium name="The Broad Institute Genomics Platform"/>
            <consortium name="The Broad Institute Genome Sequencing Center for Infectious Disease"/>
            <person name="Wu L."/>
            <person name="Ma J."/>
        </authorList>
    </citation>
    <scope>NUCLEOTIDE SEQUENCE [LARGE SCALE GENOMIC DNA]</scope>
    <source>
        <strain evidence="2">JCM 16904</strain>
    </source>
</reference>
<accession>A0ABP7CBA0</accession>
<protein>
    <recommendedName>
        <fullName evidence="3">Lipoprotein</fullName>
    </recommendedName>
</protein>
<sequence length="158" mass="16731">MQERRDTIDHMKRVGPGRLRRPVTAALLLLATACASPVAPPRQSAQHHATAPAPVATAAPAASIEELASKAACTSLKVQTDAAELRQAACQTAAGRYTIVTFATEKGKREWLDAAQMYGGTYLVGEQWAVVASMDLLHALQQRVGGDVEAATHTMPGM</sequence>
<dbReference type="EMBL" id="BAAAZP010000102">
    <property type="protein sequence ID" value="GAA3686115.1"/>
    <property type="molecule type" value="Genomic_DNA"/>
</dbReference>
<gene>
    <name evidence="1" type="ORF">GCM10022224_058650</name>
</gene>
<evidence type="ECO:0000313" key="1">
    <source>
        <dbReference type="EMBL" id="GAA3686115.1"/>
    </source>
</evidence>
<evidence type="ECO:0000313" key="2">
    <source>
        <dbReference type="Proteomes" id="UP001500902"/>
    </source>
</evidence>
<comment type="caution">
    <text evidence="1">The sequence shown here is derived from an EMBL/GenBank/DDBJ whole genome shotgun (WGS) entry which is preliminary data.</text>
</comment>
<keyword evidence="2" id="KW-1185">Reference proteome</keyword>